<evidence type="ECO:0000256" key="3">
    <source>
        <dbReference type="ARBA" id="ARBA00023082"/>
    </source>
</evidence>
<evidence type="ECO:0000313" key="9">
    <source>
        <dbReference type="Proteomes" id="UP000006892"/>
    </source>
</evidence>
<dbReference type="InterPro" id="IPR007627">
    <property type="entry name" value="RNA_pol_sigma70_r2"/>
</dbReference>
<name>A0A3S5Y204_RHOH1</name>
<evidence type="ECO:0000256" key="2">
    <source>
        <dbReference type="ARBA" id="ARBA00023015"/>
    </source>
</evidence>
<dbReference type="InterPro" id="IPR014284">
    <property type="entry name" value="RNA_pol_sigma-70_dom"/>
</dbReference>
<dbReference type="AlphaFoldDB" id="A0A3S5Y204"/>
<accession>A0A3S5Y204</accession>
<sequence length="191" mass="21056">MSSTFTPPPVRAVDLDAVAAAACAGHDDAMAELMARVRPMVLRFCKSRLRGSRCLSAEDVTQEVCIAVMRALPGYEDRGRFTAFVFGIASHKIVDALRAFGRDKSVPVDIVPEVPVEFDTPEEHAMRAHDTQHAWSLIDVLTARERTILRLRIVEQQSAAETARVLNTTAGAVRVAQHRALNRLRAQLASR</sequence>
<dbReference type="Proteomes" id="UP001154400">
    <property type="component" value="Chromosome"/>
</dbReference>
<reference evidence="8" key="1">
    <citation type="journal article" date="2010" name="PLoS Genet.">
        <title>The genome of a pathogenic rhodococcus: cooptive virulence underpinned by key gene acquisitions.</title>
        <authorList>
            <person name="Letek M."/>
            <person name="Gonzalez P."/>
            <person name="Macarthur I."/>
            <person name="Rodriguez H."/>
            <person name="Freeman T.C."/>
            <person name="Valero-Rello A."/>
            <person name="Blanco M."/>
            <person name="Buckley T."/>
            <person name="Cherevach I."/>
            <person name="Fahey R."/>
            <person name="Hapeshi A."/>
            <person name="Holdstock J."/>
            <person name="Leadon D."/>
            <person name="Navas J."/>
            <person name="Ocampo A."/>
            <person name="Quail M.A."/>
            <person name="Sanders M."/>
            <person name="Scortti M.M."/>
            <person name="Prescott J.F."/>
            <person name="Fogarty U."/>
            <person name="Meijer W.G."/>
            <person name="Parkhill J."/>
            <person name="Bentley S.D."/>
            <person name="Vazquez-Boland J.A."/>
        </authorList>
    </citation>
    <scope>NUCLEOTIDE SEQUENCE [LARGE SCALE GENOMIC DNA]</scope>
    <source>
        <strain evidence="8 9">103S</strain>
    </source>
</reference>
<evidence type="ECO:0000259" key="6">
    <source>
        <dbReference type="Pfam" id="PF04542"/>
    </source>
</evidence>
<evidence type="ECO:0000259" key="7">
    <source>
        <dbReference type="Pfam" id="PF04545"/>
    </source>
</evidence>
<dbReference type="PANTHER" id="PTHR43133">
    <property type="entry name" value="RNA POLYMERASE ECF-TYPE SIGMA FACTO"/>
    <property type="match status" value="1"/>
</dbReference>
<feature type="domain" description="RNA polymerase sigma-70 region 2" evidence="6">
    <location>
        <begin position="33"/>
        <end position="99"/>
    </location>
</feature>
<dbReference type="Pfam" id="PF04545">
    <property type="entry name" value="Sigma70_r4"/>
    <property type="match status" value="1"/>
</dbReference>
<evidence type="ECO:0000256" key="5">
    <source>
        <dbReference type="ARBA" id="ARBA00023163"/>
    </source>
</evidence>
<protein>
    <submittedName>
        <fullName evidence="8">Sigma-70 factor</fullName>
    </submittedName>
</protein>
<dbReference type="PANTHER" id="PTHR43133:SF58">
    <property type="entry name" value="ECF RNA POLYMERASE SIGMA FACTOR SIGD"/>
    <property type="match status" value="1"/>
</dbReference>
<dbReference type="Gene3D" id="1.10.1740.10">
    <property type="match status" value="1"/>
</dbReference>
<dbReference type="InterPro" id="IPR039425">
    <property type="entry name" value="RNA_pol_sigma-70-like"/>
</dbReference>
<dbReference type="InterPro" id="IPR036388">
    <property type="entry name" value="WH-like_DNA-bd_sf"/>
</dbReference>
<evidence type="ECO:0000256" key="4">
    <source>
        <dbReference type="ARBA" id="ARBA00023125"/>
    </source>
</evidence>
<dbReference type="GO" id="GO:0003677">
    <property type="term" value="F:DNA binding"/>
    <property type="evidence" value="ECO:0007669"/>
    <property type="project" value="UniProtKB-KW"/>
</dbReference>
<evidence type="ECO:0000313" key="8">
    <source>
        <dbReference type="EMBL" id="CBH46582.1"/>
    </source>
</evidence>
<dbReference type="Pfam" id="PF04542">
    <property type="entry name" value="Sigma70_r2"/>
    <property type="match status" value="1"/>
</dbReference>
<evidence type="ECO:0000256" key="1">
    <source>
        <dbReference type="ARBA" id="ARBA00010641"/>
    </source>
</evidence>
<dbReference type="GO" id="GO:0006352">
    <property type="term" value="P:DNA-templated transcription initiation"/>
    <property type="evidence" value="ECO:0007669"/>
    <property type="project" value="InterPro"/>
</dbReference>
<dbReference type="RefSeq" id="WP_013414694.1">
    <property type="nucleotide sequence ID" value="NC_014659.1"/>
</dbReference>
<dbReference type="GO" id="GO:0016987">
    <property type="term" value="F:sigma factor activity"/>
    <property type="evidence" value="ECO:0007669"/>
    <property type="project" value="UniProtKB-KW"/>
</dbReference>
<feature type="domain" description="RNA polymerase sigma-70 region 4" evidence="7">
    <location>
        <begin position="138"/>
        <end position="186"/>
    </location>
</feature>
<comment type="similarity">
    <text evidence="1">Belongs to the sigma-70 factor family. ECF subfamily.</text>
</comment>
<dbReference type="InterPro" id="IPR013325">
    <property type="entry name" value="RNA_pol_sigma_r2"/>
</dbReference>
<keyword evidence="5" id="KW-0804">Transcription</keyword>
<dbReference type="NCBIfam" id="TIGR02937">
    <property type="entry name" value="sigma70-ECF"/>
    <property type="match status" value="1"/>
</dbReference>
<organism evidence="8">
    <name type="scientific">Rhodococcus hoagii (strain 103S)</name>
    <name type="common">Rhodococcus equi</name>
    <dbReference type="NCBI Taxonomy" id="685727"/>
    <lineage>
        <taxon>Bacteria</taxon>
        <taxon>Bacillati</taxon>
        <taxon>Actinomycetota</taxon>
        <taxon>Actinomycetes</taxon>
        <taxon>Mycobacteriales</taxon>
        <taxon>Nocardiaceae</taxon>
        <taxon>Prescottella</taxon>
    </lineage>
</organism>
<dbReference type="InterPro" id="IPR007630">
    <property type="entry name" value="RNA_pol_sigma70_r4"/>
</dbReference>
<dbReference type="KEGG" id="req:REQ_04510"/>
<dbReference type="Gene3D" id="1.10.10.10">
    <property type="entry name" value="Winged helix-like DNA-binding domain superfamily/Winged helix DNA-binding domain"/>
    <property type="match status" value="1"/>
</dbReference>
<dbReference type="NCBIfam" id="NF007230">
    <property type="entry name" value="PRK09648.1"/>
    <property type="match status" value="1"/>
</dbReference>
<dbReference type="SUPFAM" id="SSF88946">
    <property type="entry name" value="Sigma2 domain of RNA polymerase sigma factors"/>
    <property type="match status" value="1"/>
</dbReference>
<dbReference type="InterPro" id="IPR013324">
    <property type="entry name" value="RNA_pol_sigma_r3/r4-like"/>
</dbReference>
<proteinExistence type="inferred from homology"/>
<dbReference type="CDD" id="cd06171">
    <property type="entry name" value="Sigma70_r4"/>
    <property type="match status" value="1"/>
</dbReference>
<keyword evidence="2" id="KW-0805">Transcription regulation</keyword>
<keyword evidence="3" id="KW-0731">Sigma factor</keyword>
<dbReference type="EMBL" id="FN563149">
    <property type="protein sequence ID" value="CBH46582.1"/>
    <property type="molecule type" value="Genomic_DNA"/>
</dbReference>
<keyword evidence="4" id="KW-0238">DNA-binding</keyword>
<dbReference type="SUPFAM" id="SSF88659">
    <property type="entry name" value="Sigma3 and sigma4 domains of RNA polymerase sigma factors"/>
    <property type="match status" value="1"/>
</dbReference>
<gene>
    <name evidence="8" type="ordered locus">REQ_04510</name>
</gene>